<dbReference type="InterPro" id="IPR003439">
    <property type="entry name" value="ABC_transporter-like_ATP-bd"/>
</dbReference>
<dbReference type="PANTHER" id="PTHR43790">
    <property type="entry name" value="CARBOHYDRATE TRANSPORT ATP-BINDING PROTEIN MG119-RELATED"/>
    <property type="match status" value="1"/>
</dbReference>
<keyword evidence="2 4" id="KW-0067">ATP-binding</keyword>
<dbReference type="InterPro" id="IPR050107">
    <property type="entry name" value="ABC_carbohydrate_import_ATPase"/>
</dbReference>
<evidence type="ECO:0000313" key="5">
    <source>
        <dbReference type="Proteomes" id="UP000475214"/>
    </source>
</evidence>
<proteinExistence type="predicted"/>
<keyword evidence="1" id="KW-0547">Nucleotide-binding</keyword>
<keyword evidence="5" id="KW-1185">Reference proteome</keyword>
<accession>A0A6L9SIM2</accession>
<dbReference type="GO" id="GO:0016887">
    <property type="term" value="F:ATP hydrolysis activity"/>
    <property type="evidence" value="ECO:0007669"/>
    <property type="project" value="InterPro"/>
</dbReference>
<reference evidence="4 5" key="1">
    <citation type="submission" date="2020-02" db="EMBL/GenBank/DDBJ databases">
        <authorList>
            <person name="Li X.-J."/>
            <person name="Han X.-M."/>
        </authorList>
    </citation>
    <scope>NUCLEOTIDE SEQUENCE [LARGE SCALE GENOMIC DNA]</scope>
    <source>
        <strain evidence="4 5">CCTCC AB 2017055</strain>
    </source>
</reference>
<dbReference type="Pfam" id="PF00005">
    <property type="entry name" value="ABC_tran"/>
    <property type="match status" value="1"/>
</dbReference>
<dbReference type="Proteomes" id="UP000475214">
    <property type="component" value="Unassembled WGS sequence"/>
</dbReference>
<feature type="domain" description="ABC transporter" evidence="3">
    <location>
        <begin position="14"/>
        <end position="257"/>
    </location>
</feature>
<evidence type="ECO:0000259" key="3">
    <source>
        <dbReference type="PROSITE" id="PS50893"/>
    </source>
</evidence>
<dbReference type="InterPro" id="IPR027417">
    <property type="entry name" value="P-loop_NTPase"/>
</dbReference>
<comment type="caution">
    <text evidence="4">The sequence shown here is derived from an EMBL/GenBank/DDBJ whole genome shotgun (WGS) entry which is preliminary data.</text>
</comment>
<evidence type="ECO:0000256" key="1">
    <source>
        <dbReference type="ARBA" id="ARBA00022741"/>
    </source>
</evidence>
<dbReference type="AlphaFoldDB" id="A0A6L9SIM2"/>
<dbReference type="EMBL" id="JAAGOA010000030">
    <property type="protein sequence ID" value="NEE04181.1"/>
    <property type="molecule type" value="Genomic_DNA"/>
</dbReference>
<dbReference type="CDD" id="cd03216">
    <property type="entry name" value="ABC_Carb_Monos_I"/>
    <property type="match status" value="1"/>
</dbReference>
<dbReference type="GO" id="GO:0005524">
    <property type="term" value="F:ATP binding"/>
    <property type="evidence" value="ECO:0007669"/>
    <property type="project" value="UniProtKB-KW"/>
</dbReference>
<sequence>MSEHAPGRLGTPAVRTIGLSKWYGSVRALSEVNLEIYPGEVVALVGDNGAGKSTLVKALSGAFQPTSGEIHIDGAPARLHTPADARKLGIETVYQDLALVAHVDVGGNLYLGREPTRWGVIGRLFGILDLPAMSKHAERALAELKVTIPSVRSPVGTMSGGQRQATAIARTALWGSKLLILDEPTAALGVQESEEALQLIEDVAAQGIPLIVVSHNIEHIFRIATRIVVLRQGRLVADLDRGDTSPDEVVGYITGARTSAAVPADAGDDVDTAGSGPR</sequence>
<protein>
    <submittedName>
        <fullName evidence="4">Sugar ABC transporter ATP-binding protein</fullName>
    </submittedName>
</protein>
<evidence type="ECO:0000256" key="2">
    <source>
        <dbReference type="ARBA" id="ARBA00022840"/>
    </source>
</evidence>
<dbReference type="SMART" id="SM00382">
    <property type="entry name" value="AAA"/>
    <property type="match status" value="1"/>
</dbReference>
<organism evidence="4 5">
    <name type="scientific">Phytoactinopolyspora halotolerans</name>
    <dbReference type="NCBI Taxonomy" id="1981512"/>
    <lineage>
        <taxon>Bacteria</taxon>
        <taxon>Bacillati</taxon>
        <taxon>Actinomycetota</taxon>
        <taxon>Actinomycetes</taxon>
        <taxon>Jiangellales</taxon>
        <taxon>Jiangellaceae</taxon>
        <taxon>Phytoactinopolyspora</taxon>
    </lineage>
</organism>
<dbReference type="PANTHER" id="PTHR43790:SF8">
    <property type="entry name" value="SUGAR ABC TRANSPORTER ATP-BINDING PROTEIN"/>
    <property type="match status" value="1"/>
</dbReference>
<dbReference type="SUPFAM" id="SSF52540">
    <property type="entry name" value="P-loop containing nucleoside triphosphate hydrolases"/>
    <property type="match status" value="1"/>
</dbReference>
<dbReference type="PROSITE" id="PS50893">
    <property type="entry name" value="ABC_TRANSPORTER_2"/>
    <property type="match status" value="1"/>
</dbReference>
<dbReference type="InterPro" id="IPR003593">
    <property type="entry name" value="AAA+_ATPase"/>
</dbReference>
<name>A0A6L9SIM2_9ACTN</name>
<dbReference type="Gene3D" id="3.40.50.300">
    <property type="entry name" value="P-loop containing nucleotide triphosphate hydrolases"/>
    <property type="match status" value="1"/>
</dbReference>
<evidence type="ECO:0000313" key="4">
    <source>
        <dbReference type="EMBL" id="NEE04181.1"/>
    </source>
</evidence>
<gene>
    <name evidence="4" type="ORF">G1H10_28825</name>
</gene>